<sequence>MDSSSPSPSLSLAPGYTTHPCTHSTTPHPGAYVLELAPLREAYAVAFSAPYAIGLLDRGTLREAGALEGHEEGVTGLAVLGEGLLSASMDGSVIRWDPRARGRVSTLRPGFGKRTALLSVGAACDGVLVAAGTELVGDDAFVHFWDLRNPGKVLYSHSSTHSDDITCLSFHPSDPAQLLSASTDGLVSLTNAREADEDEAVVQVGNWGTSVARAGWDGAGTRVWARSDMETVSLWDGELALLHDFGDARRPAVEGKWTTDYVINCSFRAEDDGLILLAGSNEGSFSQISAGQNSWSLERTFDGGHTGIVRSVIVDEREGRVVSGGEDGKVAVWSVNSGDEMEVDVPRIPSPPREVKSPGIGEHRGRKKARYEPYGRKP</sequence>
<organism evidence="5 6">
    <name type="scientific">Calocera viscosa (strain TUFC12733)</name>
    <dbReference type="NCBI Taxonomy" id="1330018"/>
    <lineage>
        <taxon>Eukaryota</taxon>
        <taxon>Fungi</taxon>
        <taxon>Dikarya</taxon>
        <taxon>Basidiomycota</taxon>
        <taxon>Agaricomycotina</taxon>
        <taxon>Dacrymycetes</taxon>
        <taxon>Dacrymycetales</taxon>
        <taxon>Dacrymycetaceae</taxon>
        <taxon>Calocera</taxon>
    </lineage>
</organism>
<dbReference type="Pfam" id="PF00400">
    <property type="entry name" value="WD40"/>
    <property type="match status" value="3"/>
</dbReference>
<proteinExistence type="predicted"/>
<dbReference type="InterPro" id="IPR001680">
    <property type="entry name" value="WD40_rpt"/>
</dbReference>
<dbReference type="InterPro" id="IPR036322">
    <property type="entry name" value="WD40_repeat_dom_sf"/>
</dbReference>
<dbReference type="EMBL" id="KV417277">
    <property type="protein sequence ID" value="KZO98120.1"/>
    <property type="molecule type" value="Genomic_DNA"/>
</dbReference>
<dbReference type="OrthoDB" id="25131at2759"/>
<keyword evidence="6" id="KW-1185">Reference proteome</keyword>
<keyword evidence="1 3" id="KW-0853">WD repeat</keyword>
<dbReference type="Proteomes" id="UP000076738">
    <property type="component" value="Unassembled WGS sequence"/>
</dbReference>
<protein>
    <submittedName>
        <fullName evidence="5">WD40 repeat-like protein</fullName>
    </submittedName>
</protein>
<dbReference type="SUPFAM" id="SSF50978">
    <property type="entry name" value="WD40 repeat-like"/>
    <property type="match status" value="1"/>
</dbReference>
<dbReference type="SMART" id="SM00320">
    <property type="entry name" value="WD40"/>
    <property type="match status" value="3"/>
</dbReference>
<feature type="region of interest" description="Disordered" evidence="4">
    <location>
        <begin position="341"/>
        <end position="378"/>
    </location>
</feature>
<accession>A0A167NVE4</accession>
<feature type="repeat" description="WD" evidence="3">
    <location>
        <begin position="67"/>
        <end position="106"/>
    </location>
</feature>
<dbReference type="STRING" id="1330018.A0A167NVE4"/>
<evidence type="ECO:0000256" key="4">
    <source>
        <dbReference type="SAM" id="MobiDB-lite"/>
    </source>
</evidence>
<evidence type="ECO:0000256" key="3">
    <source>
        <dbReference type="PROSITE-ProRule" id="PRU00221"/>
    </source>
</evidence>
<dbReference type="AlphaFoldDB" id="A0A167NVE4"/>
<evidence type="ECO:0000313" key="6">
    <source>
        <dbReference type="Proteomes" id="UP000076738"/>
    </source>
</evidence>
<dbReference type="PROSITE" id="PS50082">
    <property type="entry name" value="WD_REPEATS_2"/>
    <property type="match status" value="2"/>
</dbReference>
<keyword evidence="2" id="KW-0677">Repeat</keyword>
<feature type="repeat" description="WD" evidence="3">
    <location>
        <begin position="302"/>
        <end position="343"/>
    </location>
</feature>
<evidence type="ECO:0000256" key="1">
    <source>
        <dbReference type="ARBA" id="ARBA00022574"/>
    </source>
</evidence>
<reference evidence="5 6" key="1">
    <citation type="journal article" date="2016" name="Mol. Biol. Evol.">
        <title>Comparative Genomics of Early-Diverging Mushroom-Forming Fungi Provides Insights into the Origins of Lignocellulose Decay Capabilities.</title>
        <authorList>
            <person name="Nagy L.G."/>
            <person name="Riley R."/>
            <person name="Tritt A."/>
            <person name="Adam C."/>
            <person name="Daum C."/>
            <person name="Floudas D."/>
            <person name="Sun H."/>
            <person name="Yadav J.S."/>
            <person name="Pangilinan J."/>
            <person name="Larsson K.H."/>
            <person name="Matsuura K."/>
            <person name="Barry K."/>
            <person name="Labutti K."/>
            <person name="Kuo R."/>
            <person name="Ohm R.A."/>
            <person name="Bhattacharya S.S."/>
            <person name="Shirouzu T."/>
            <person name="Yoshinaga Y."/>
            <person name="Martin F.M."/>
            <person name="Grigoriev I.V."/>
            <person name="Hibbett D.S."/>
        </authorList>
    </citation>
    <scope>NUCLEOTIDE SEQUENCE [LARGE SCALE GENOMIC DNA]</scope>
    <source>
        <strain evidence="5 6">TUFC12733</strain>
    </source>
</reference>
<evidence type="ECO:0000313" key="5">
    <source>
        <dbReference type="EMBL" id="KZO98120.1"/>
    </source>
</evidence>
<evidence type="ECO:0000256" key="2">
    <source>
        <dbReference type="ARBA" id="ARBA00022737"/>
    </source>
</evidence>
<dbReference type="PANTHER" id="PTHR22889">
    <property type="entry name" value="WD REPEAT-CONTAINING PROTEIN 89"/>
    <property type="match status" value="1"/>
</dbReference>
<dbReference type="PANTHER" id="PTHR22889:SF0">
    <property type="entry name" value="WD REPEAT-CONTAINING PROTEIN 89"/>
    <property type="match status" value="1"/>
</dbReference>
<dbReference type="Gene3D" id="2.130.10.10">
    <property type="entry name" value="YVTN repeat-like/Quinoprotein amine dehydrogenase"/>
    <property type="match status" value="2"/>
</dbReference>
<name>A0A167NVE4_CALVF</name>
<gene>
    <name evidence="5" type="ORF">CALVIDRAFT_54566</name>
</gene>
<dbReference type="InterPro" id="IPR039328">
    <property type="entry name" value="WDR89"/>
</dbReference>
<dbReference type="PROSITE" id="PS50294">
    <property type="entry name" value="WD_REPEATS_REGION"/>
    <property type="match status" value="1"/>
</dbReference>
<feature type="region of interest" description="Disordered" evidence="4">
    <location>
        <begin position="1"/>
        <end position="22"/>
    </location>
</feature>
<dbReference type="InterPro" id="IPR015943">
    <property type="entry name" value="WD40/YVTN_repeat-like_dom_sf"/>
</dbReference>